<organism evidence="1 2">
    <name type="scientific">Sinanodonta woodiana</name>
    <name type="common">Chinese pond mussel</name>
    <name type="synonym">Anodonta woodiana</name>
    <dbReference type="NCBI Taxonomy" id="1069815"/>
    <lineage>
        <taxon>Eukaryota</taxon>
        <taxon>Metazoa</taxon>
        <taxon>Spiralia</taxon>
        <taxon>Lophotrochozoa</taxon>
        <taxon>Mollusca</taxon>
        <taxon>Bivalvia</taxon>
        <taxon>Autobranchia</taxon>
        <taxon>Heteroconchia</taxon>
        <taxon>Palaeoheterodonta</taxon>
        <taxon>Unionida</taxon>
        <taxon>Unionoidea</taxon>
        <taxon>Unionidae</taxon>
        <taxon>Unioninae</taxon>
        <taxon>Sinanodonta</taxon>
    </lineage>
</organism>
<evidence type="ECO:0000313" key="2">
    <source>
        <dbReference type="Proteomes" id="UP001634394"/>
    </source>
</evidence>
<keyword evidence="2" id="KW-1185">Reference proteome</keyword>
<sequence length="56" mass="6236">MDDIFRCPTDQCNCTLCGTKAIDCIYSKGLTPSNSTIAGTWHGKFFSHLFEFKGID</sequence>
<dbReference type="AlphaFoldDB" id="A0ABD3V4C1"/>
<protein>
    <submittedName>
        <fullName evidence="1">Uncharacterized protein</fullName>
    </submittedName>
</protein>
<name>A0ABD3V4C1_SINWO</name>
<reference evidence="1 2" key="1">
    <citation type="submission" date="2024-11" db="EMBL/GenBank/DDBJ databases">
        <title>Chromosome-level genome assembly of the freshwater bivalve Anodonta woodiana.</title>
        <authorList>
            <person name="Chen X."/>
        </authorList>
    </citation>
    <scope>NUCLEOTIDE SEQUENCE [LARGE SCALE GENOMIC DNA]</scope>
    <source>
        <strain evidence="1">MN2024</strain>
        <tissue evidence="1">Gills</tissue>
    </source>
</reference>
<gene>
    <name evidence="1" type="ORF">ACJMK2_014735</name>
</gene>
<feature type="non-terminal residue" evidence="1">
    <location>
        <position position="56"/>
    </location>
</feature>
<dbReference type="Proteomes" id="UP001634394">
    <property type="component" value="Unassembled WGS sequence"/>
</dbReference>
<dbReference type="EMBL" id="JBJQND010000014">
    <property type="protein sequence ID" value="KAL3855528.1"/>
    <property type="molecule type" value="Genomic_DNA"/>
</dbReference>
<comment type="caution">
    <text evidence="1">The sequence shown here is derived from an EMBL/GenBank/DDBJ whole genome shotgun (WGS) entry which is preliminary data.</text>
</comment>
<evidence type="ECO:0000313" key="1">
    <source>
        <dbReference type="EMBL" id="KAL3855528.1"/>
    </source>
</evidence>
<accession>A0ABD3V4C1</accession>
<proteinExistence type="predicted"/>